<dbReference type="EMBL" id="VSFG01000011">
    <property type="protein sequence ID" value="TYB41184.1"/>
    <property type="molecule type" value="Genomic_DNA"/>
</dbReference>
<organism evidence="3 4">
    <name type="scientific">Actinomadura chibensis</name>
    <dbReference type="NCBI Taxonomy" id="392828"/>
    <lineage>
        <taxon>Bacteria</taxon>
        <taxon>Bacillati</taxon>
        <taxon>Actinomycetota</taxon>
        <taxon>Actinomycetes</taxon>
        <taxon>Streptosporangiales</taxon>
        <taxon>Thermomonosporaceae</taxon>
        <taxon>Actinomadura</taxon>
    </lineage>
</organism>
<proteinExistence type="predicted"/>
<feature type="domain" description="Alpha/beta hydrolase fold-3" evidence="2">
    <location>
        <begin position="125"/>
        <end position="327"/>
    </location>
</feature>
<dbReference type="Proteomes" id="UP000323380">
    <property type="component" value="Unassembled WGS sequence"/>
</dbReference>
<reference evidence="3 4" key="1">
    <citation type="submission" date="2019-08" db="EMBL/GenBank/DDBJ databases">
        <title>Actinomadura sp. nov. CYP1-5 isolated from mountain soil.</title>
        <authorList>
            <person name="Songsumanus A."/>
            <person name="Kuncharoen N."/>
            <person name="Kudo T."/>
            <person name="Yuki M."/>
            <person name="Igarashi Y."/>
            <person name="Tanasupawat S."/>
        </authorList>
    </citation>
    <scope>NUCLEOTIDE SEQUENCE [LARGE SCALE GENOMIC DNA]</scope>
    <source>
        <strain evidence="3 4">JCM 14158</strain>
    </source>
</reference>
<protein>
    <submittedName>
        <fullName evidence="3">Alpha/beta hydrolase</fullName>
    </submittedName>
</protein>
<dbReference type="PANTHER" id="PTHR48081:SF8">
    <property type="entry name" value="ALPHA_BETA HYDROLASE FOLD-3 DOMAIN-CONTAINING PROTEIN-RELATED"/>
    <property type="match status" value="1"/>
</dbReference>
<dbReference type="GO" id="GO:0016787">
    <property type="term" value="F:hydrolase activity"/>
    <property type="evidence" value="ECO:0007669"/>
    <property type="project" value="UniProtKB-KW"/>
</dbReference>
<keyword evidence="1 3" id="KW-0378">Hydrolase</keyword>
<dbReference type="STRING" id="1220554.GCA_001552135_05401"/>
<dbReference type="SUPFAM" id="SSF53474">
    <property type="entry name" value="alpha/beta-Hydrolases"/>
    <property type="match status" value="1"/>
</dbReference>
<dbReference type="InterPro" id="IPR013094">
    <property type="entry name" value="AB_hydrolase_3"/>
</dbReference>
<name>A0A5D0N9L5_9ACTN</name>
<sequence>MAGGGGAVSGLARVAERVPPPAVSAFLRAVFGLPGPVRRLIAGAPVRLDGQELSLDAQFLLRLVSLDGSNLSSPTVAEARRGLARSQLYLRRVPARPVGTKEVDAGGVPARLYTPRGLPDGSPLLVFYHGGGWVIGDLDTHDTVCRYLAVHAEVRVLSVDYRLAPEHRYPAAADDALAAYAYAAANAGALGADPDAIAVGGDSAGGNLAAVVGVLAGRRPDFALLLYPATDMTVRRRSREVFGDGFHLTDADMVWFSDHYCPDVGRRAEPKASPLLAEDLSGFPATYLVTAGFDPLRDEGEAFAKRLEEAGAPVALRRQEDLFHGFVNTWSLGGRFREALSEAAGALRTGLYAGPRKRDGRG</sequence>
<comment type="caution">
    <text evidence="3">The sequence shown here is derived from an EMBL/GenBank/DDBJ whole genome shotgun (WGS) entry which is preliminary data.</text>
</comment>
<gene>
    <name evidence="3" type="ORF">FXF69_37405</name>
</gene>
<dbReference type="InterPro" id="IPR050300">
    <property type="entry name" value="GDXG_lipolytic_enzyme"/>
</dbReference>
<accession>A0A5D0N9L5</accession>
<evidence type="ECO:0000313" key="4">
    <source>
        <dbReference type="Proteomes" id="UP000323380"/>
    </source>
</evidence>
<dbReference type="PANTHER" id="PTHR48081">
    <property type="entry name" value="AB HYDROLASE SUPERFAMILY PROTEIN C4A8.06C"/>
    <property type="match status" value="1"/>
</dbReference>
<dbReference type="Gene3D" id="3.40.50.1820">
    <property type="entry name" value="alpha/beta hydrolase"/>
    <property type="match status" value="1"/>
</dbReference>
<dbReference type="Pfam" id="PF07859">
    <property type="entry name" value="Abhydrolase_3"/>
    <property type="match status" value="1"/>
</dbReference>
<evidence type="ECO:0000313" key="3">
    <source>
        <dbReference type="EMBL" id="TYB41184.1"/>
    </source>
</evidence>
<keyword evidence="4" id="KW-1185">Reference proteome</keyword>
<evidence type="ECO:0000259" key="2">
    <source>
        <dbReference type="Pfam" id="PF07859"/>
    </source>
</evidence>
<dbReference type="InterPro" id="IPR029058">
    <property type="entry name" value="AB_hydrolase_fold"/>
</dbReference>
<dbReference type="RefSeq" id="WP_067897159.1">
    <property type="nucleotide sequence ID" value="NZ_VSFG01000011.1"/>
</dbReference>
<evidence type="ECO:0000256" key="1">
    <source>
        <dbReference type="ARBA" id="ARBA00022801"/>
    </source>
</evidence>
<dbReference type="AlphaFoldDB" id="A0A5D0N9L5"/>